<protein>
    <submittedName>
        <fullName evidence="3">Uncharacterized protein</fullName>
    </submittedName>
</protein>
<evidence type="ECO:0000256" key="2">
    <source>
        <dbReference type="SAM" id="Phobius"/>
    </source>
</evidence>
<accession>K0T3K5</accession>
<evidence type="ECO:0000313" key="4">
    <source>
        <dbReference type="Proteomes" id="UP000266841"/>
    </source>
</evidence>
<feature type="transmembrane region" description="Helical" evidence="2">
    <location>
        <begin position="176"/>
        <end position="195"/>
    </location>
</feature>
<feature type="non-terminal residue" evidence="3">
    <location>
        <position position="1"/>
    </location>
</feature>
<dbReference type="AlphaFoldDB" id="K0T3K5"/>
<gene>
    <name evidence="3" type="ORF">THAOC_06198</name>
</gene>
<dbReference type="Proteomes" id="UP000266841">
    <property type="component" value="Unassembled WGS sequence"/>
</dbReference>
<keyword evidence="4" id="KW-1185">Reference proteome</keyword>
<feature type="transmembrane region" description="Helical" evidence="2">
    <location>
        <begin position="144"/>
        <end position="164"/>
    </location>
</feature>
<comment type="caution">
    <text evidence="3">The sequence shown here is derived from an EMBL/GenBank/DDBJ whole genome shotgun (WGS) entry which is preliminary data.</text>
</comment>
<organism evidence="3 4">
    <name type="scientific">Thalassiosira oceanica</name>
    <name type="common">Marine diatom</name>
    <dbReference type="NCBI Taxonomy" id="159749"/>
    <lineage>
        <taxon>Eukaryota</taxon>
        <taxon>Sar</taxon>
        <taxon>Stramenopiles</taxon>
        <taxon>Ochrophyta</taxon>
        <taxon>Bacillariophyta</taxon>
        <taxon>Coscinodiscophyceae</taxon>
        <taxon>Thalassiosirophycidae</taxon>
        <taxon>Thalassiosirales</taxon>
        <taxon>Thalassiosiraceae</taxon>
        <taxon>Thalassiosira</taxon>
    </lineage>
</organism>
<proteinExistence type="predicted"/>
<evidence type="ECO:0000256" key="1">
    <source>
        <dbReference type="SAM" id="MobiDB-lite"/>
    </source>
</evidence>
<reference evidence="3 4" key="1">
    <citation type="journal article" date="2012" name="Genome Biol.">
        <title>Genome and low-iron response of an oceanic diatom adapted to chronic iron limitation.</title>
        <authorList>
            <person name="Lommer M."/>
            <person name="Specht M."/>
            <person name="Roy A.S."/>
            <person name="Kraemer L."/>
            <person name="Andreson R."/>
            <person name="Gutowska M.A."/>
            <person name="Wolf J."/>
            <person name="Bergner S.V."/>
            <person name="Schilhabel M.B."/>
            <person name="Klostermeier U.C."/>
            <person name="Beiko R.G."/>
            <person name="Rosenstiel P."/>
            <person name="Hippler M."/>
            <person name="Laroche J."/>
        </authorList>
    </citation>
    <scope>NUCLEOTIDE SEQUENCE [LARGE SCALE GENOMIC DNA]</scope>
    <source>
        <strain evidence="3 4">CCMP1005</strain>
    </source>
</reference>
<keyword evidence="2" id="KW-0812">Transmembrane</keyword>
<feature type="region of interest" description="Disordered" evidence="1">
    <location>
        <begin position="1"/>
        <end position="24"/>
    </location>
</feature>
<evidence type="ECO:0000313" key="3">
    <source>
        <dbReference type="EMBL" id="EJK72280.1"/>
    </source>
</evidence>
<dbReference type="EMBL" id="AGNL01006087">
    <property type="protein sequence ID" value="EJK72280.1"/>
    <property type="molecule type" value="Genomic_DNA"/>
</dbReference>
<name>K0T3K5_THAOC</name>
<sequence>IDRKSRQGGAEGRRSDRDRGQAGWSGRCLQTIHCRRQTSEDDDNVRKMTIRAKSNEAVDSAVKDAWSSIQGGDAGLKRGTESAEEPYKHKLLESVPFDEARPILSSEILQLIEPSLQTEEKPLANLVGIKFYPEFIPVPGCCHWISATLCLLVASGFVAGPIQTTRRGNELSVPDIVLFVLFALVSFSFGVYFAVRGQRNYKTRRPLFEGSDWPGKWKAGYYTVRHECLLEFNGEKVSQFPAECILQIYSKSSGSGGGRSTSHFIDYTLTPTSRRNGQLLQERKSHRLHVDYLVGRDLILWKRAQPG</sequence>
<keyword evidence="2" id="KW-1133">Transmembrane helix</keyword>
<feature type="compositionally biased region" description="Basic and acidic residues" evidence="1">
    <location>
        <begin position="1"/>
        <end position="20"/>
    </location>
</feature>
<keyword evidence="2" id="KW-0472">Membrane</keyword>